<protein>
    <submittedName>
        <fullName evidence="1">Uncharacterized protein</fullName>
    </submittedName>
</protein>
<evidence type="ECO:0000313" key="1">
    <source>
        <dbReference type="EMBL" id="CTQ45761.1"/>
    </source>
</evidence>
<organism evidence="1 2">
    <name type="scientific">Roseibium aggregatum</name>
    <dbReference type="NCBI Taxonomy" id="187304"/>
    <lineage>
        <taxon>Bacteria</taxon>
        <taxon>Pseudomonadati</taxon>
        <taxon>Pseudomonadota</taxon>
        <taxon>Alphaproteobacteria</taxon>
        <taxon>Hyphomicrobiales</taxon>
        <taxon>Stappiaceae</taxon>
        <taxon>Roseibium</taxon>
    </lineage>
</organism>
<dbReference type="EMBL" id="CXST01000002">
    <property type="protein sequence ID" value="CTQ45761.1"/>
    <property type="molecule type" value="Genomic_DNA"/>
</dbReference>
<keyword evidence="2" id="KW-1185">Reference proteome</keyword>
<evidence type="ECO:0000313" key="2">
    <source>
        <dbReference type="Proteomes" id="UP000048926"/>
    </source>
</evidence>
<name>A0A0M6Y9S6_9HYPH</name>
<reference evidence="2" key="1">
    <citation type="submission" date="2015-07" db="EMBL/GenBank/DDBJ databases">
        <authorList>
            <person name="Rodrigo-Torres Lidia"/>
            <person name="Arahal R.David."/>
        </authorList>
    </citation>
    <scope>NUCLEOTIDE SEQUENCE [LARGE SCALE GENOMIC DNA]</scope>
    <source>
        <strain evidence="2">CECT 4801</strain>
    </source>
</reference>
<proteinExistence type="predicted"/>
<sequence>MISKEEAEQILVMLRLAVEFGFSDNVECVALTLIKTAIKDIEGLLED</sequence>
<accession>A0A0M6Y9S6</accession>
<gene>
    <name evidence="1" type="ORF">LAL4801_04216</name>
</gene>
<dbReference type="AlphaFoldDB" id="A0A0M6Y9S6"/>
<dbReference type="Proteomes" id="UP000048926">
    <property type="component" value="Unassembled WGS sequence"/>
</dbReference>